<proteinExistence type="predicted"/>
<accession>A0A428SWG0</accession>
<reference evidence="2 3" key="1">
    <citation type="submission" date="2017-06" db="EMBL/GenBank/DDBJ databases">
        <title>Comparative genomic analysis of Ambrosia Fusariam Clade fungi.</title>
        <authorList>
            <person name="Stajich J.E."/>
            <person name="Carrillo J."/>
            <person name="Kijimoto T."/>
            <person name="Eskalen A."/>
            <person name="O'Donnell K."/>
            <person name="Kasson M."/>
        </authorList>
    </citation>
    <scope>NUCLEOTIDE SEQUENCE [LARGE SCALE GENOMIC DNA]</scope>
    <source>
        <strain evidence="2 3">NRRL62579</strain>
    </source>
</reference>
<gene>
    <name evidence="2" type="ORF">CEP52_012851</name>
</gene>
<dbReference type="AlphaFoldDB" id="A0A428SWG0"/>
<feature type="region of interest" description="Disordered" evidence="1">
    <location>
        <begin position="206"/>
        <end position="237"/>
    </location>
</feature>
<feature type="region of interest" description="Disordered" evidence="1">
    <location>
        <begin position="1"/>
        <end position="41"/>
    </location>
</feature>
<feature type="region of interest" description="Disordered" evidence="1">
    <location>
        <begin position="262"/>
        <end position="288"/>
    </location>
</feature>
<evidence type="ECO:0000256" key="1">
    <source>
        <dbReference type="SAM" id="MobiDB-lite"/>
    </source>
</evidence>
<sequence length="373" mass="40928">MPVSALPPASGLPPDGVSPPIAPKSGQKRRIGGAVLSEPQPSSINSIIRKHSRSRLYVSPFHWTSQHLQLLDCQFVLEKAAQQQNERSGPGQGRRSGSANKGCCSKGKATGGQQQYGEAANLPTEAAIRAAVDHLRNAGTSAFKTLAIQDLLEDDGIHRHVSFDLAFYFDQHVAVTLQTDSTFSCSSSRSTAPNLAYLDLEAVGSRRDESVQTPSRNKVNPPITSLRQKRQRRLRPPNELEDPYIAAVLIALAQQRRRQRDAGAMEDVTVPEIPARHAFPGTSRSASRPFSEATKEILTDLKVHLLALPAIDTRNLYFYTARIPSAFLERFDSPSRYIPSSPVLISYYRIPLASSARSIRAVRSALSSVHDEF</sequence>
<comment type="caution">
    <text evidence="2">The sequence shown here is derived from an EMBL/GenBank/DDBJ whole genome shotgun (WGS) entry which is preliminary data.</text>
</comment>
<feature type="region of interest" description="Disordered" evidence="1">
    <location>
        <begin position="82"/>
        <end position="115"/>
    </location>
</feature>
<dbReference type="Proteomes" id="UP000287144">
    <property type="component" value="Unassembled WGS sequence"/>
</dbReference>
<keyword evidence="3" id="KW-1185">Reference proteome</keyword>
<feature type="compositionally biased region" description="Low complexity" evidence="1">
    <location>
        <begin position="87"/>
        <end position="98"/>
    </location>
</feature>
<dbReference type="EMBL" id="NKCK01000172">
    <property type="protein sequence ID" value="RSL94098.1"/>
    <property type="molecule type" value="Genomic_DNA"/>
</dbReference>
<feature type="compositionally biased region" description="Polar residues" evidence="1">
    <location>
        <begin position="211"/>
        <end position="225"/>
    </location>
</feature>
<name>A0A428SWG0_9HYPO</name>
<protein>
    <submittedName>
        <fullName evidence="2">Uncharacterized protein</fullName>
    </submittedName>
</protein>
<evidence type="ECO:0000313" key="3">
    <source>
        <dbReference type="Proteomes" id="UP000287144"/>
    </source>
</evidence>
<organism evidence="2 3">
    <name type="scientific">Fusarium oligoseptatum</name>
    <dbReference type="NCBI Taxonomy" id="2604345"/>
    <lineage>
        <taxon>Eukaryota</taxon>
        <taxon>Fungi</taxon>
        <taxon>Dikarya</taxon>
        <taxon>Ascomycota</taxon>
        <taxon>Pezizomycotina</taxon>
        <taxon>Sordariomycetes</taxon>
        <taxon>Hypocreomycetidae</taxon>
        <taxon>Hypocreales</taxon>
        <taxon>Nectriaceae</taxon>
        <taxon>Fusarium</taxon>
        <taxon>Fusarium solani species complex</taxon>
    </lineage>
</organism>
<evidence type="ECO:0000313" key="2">
    <source>
        <dbReference type="EMBL" id="RSL94098.1"/>
    </source>
</evidence>